<keyword evidence="2" id="KW-1185">Reference proteome</keyword>
<name>A0AAE1SS56_9SOLA</name>
<dbReference type="Proteomes" id="UP001291623">
    <property type="component" value="Unassembled WGS sequence"/>
</dbReference>
<proteinExistence type="predicted"/>
<evidence type="ECO:0000313" key="2">
    <source>
        <dbReference type="Proteomes" id="UP001291623"/>
    </source>
</evidence>
<organism evidence="1 2">
    <name type="scientific">Anisodus tanguticus</name>
    <dbReference type="NCBI Taxonomy" id="243964"/>
    <lineage>
        <taxon>Eukaryota</taxon>
        <taxon>Viridiplantae</taxon>
        <taxon>Streptophyta</taxon>
        <taxon>Embryophyta</taxon>
        <taxon>Tracheophyta</taxon>
        <taxon>Spermatophyta</taxon>
        <taxon>Magnoliopsida</taxon>
        <taxon>eudicotyledons</taxon>
        <taxon>Gunneridae</taxon>
        <taxon>Pentapetalae</taxon>
        <taxon>asterids</taxon>
        <taxon>lamiids</taxon>
        <taxon>Solanales</taxon>
        <taxon>Solanaceae</taxon>
        <taxon>Solanoideae</taxon>
        <taxon>Hyoscyameae</taxon>
        <taxon>Anisodus</taxon>
    </lineage>
</organism>
<evidence type="ECO:0000313" key="1">
    <source>
        <dbReference type="EMBL" id="KAK4375105.1"/>
    </source>
</evidence>
<sequence>MSAQSRGWVLQSQRREALSELGKEDVDGSNAVRKLMFSAGPQFSTPTEGNAQVTPLMMADLVRRNRQLKNGMTLHYYPPVIKDGPKVVKINPHEVKSECAKWENALIGHVLGGDTKFQGHAKICIQCMEFCVNTTSVLA</sequence>
<comment type="caution">
    <text evidence="1">The sequence shown here is derived from an EMBL/GenBank/DDBJ whole genome shotgun (WGS) entry which is preliminary data.</text>
</comment>
<dbReference type="PANTHER" id="PTHR33233:SF14">
    <property type="entry name" value="ENDONUCLEASE_EXONUCLEASE_PHOSPHATASE"/>
    <property type="match status" value="1"/>
</dbReference>
<gene>
    <name evidence="1" type="ORF">RND71_005782</name>
</gene>
<dbReference type="AlphaFoldDB" id="A0AAE1SS56"/>
<reference evidence="1" key="1">
    <citation type="submission" date="2023-12" db="EMBL/GenBank/DDBJ databases">
        <title>Genome assembly of Anisodus tanguticus.</title>
        <authorList>
            <person name="Wang Y.-J."/>
        </authorList>
    </citation>
    <scope>NUCLEOTIDE SEQUENCE</scope>
    <source>
        <strain evidence="1">KB-2021</strain>
        <tissue evidence="1">Leaf</tissue>
    </source>
</reference>
<accession>A0AAE1SS56</accession>
<dbReference type="EMBL" id="JAVYJV010000003">
    <property type="protein sequence ID" value="KAK4375105.1"/>
    <property type="molecule type" value="Genomic_DNA"/>
</dbReference>
<dbReference type="PANTHER" id="PTHR33233">
    <property type="entry name" value="ENDONUCLEASE/EXONUCLEASE/PHOSPHATASE"/>
    <property type="match status" value="1"/>
</dbReference>
<protein>
    <submittedName>
        <fullName evidence="1">Uncharacterized protein</fullName>
    </submittedName>
</protein>